<proteinExistence type="inferred from homology"/>
<dbReference type="PANTHER" id="PTHR31587">
    <property type="entry name" value="TRANSMEMBRANE PROTEIN (DUF2215)"/>
    <property type="match status" value="1"/>
</dbReference>
<keyword evidence="7" id="KW-0539">Nucleus</keyword>
<feature type="transmembrane region" description="Helical" evidence="8">
    <location>
        <begin position="261"/>
        <end position="284"/>
    </location>
</feature>
<comment type="caution">
    <text evidence="9">The sequence shown here is derived from an EMBL/GenBank/DDBJ whole genome shotgun (WGS) entry which is preliminary data.</text>
</comment>
<evidence type="ECO:0000256" key="8">
    <source>
        <dbReference type="SAM" id="Phobius"/>
    </source>
</evidence>
<feature type="transmembrane region" description="Helical" evidence="8">
    <location>
        <begin position="192"/>
        <end position="211"/>
    </location>
</feature>
<keyword evidence="10" id="KW-1185">Reference proteome</keyword>
<keyword evidence="3 8" id="KW-0812">Transmembrane</keyword>
<feature type="transmembrane region" description="Helical" evidence="8">
    <location>
        <begin position="6"/>
        <end position="23"/>
    </location>
</feature>
<keyword evidence="5 8" id="KW-1133">Transmembrane helix</keyword>
<dbReference type="EMBL" id="JAXIOK010000005">
    <property type="protein sequence ID" value="KAK4770121.1"/>
    <property type="molecule type" value="Genomic_DNA"/>
</dbReference>
<reference evidence="9 10" key="1">
    <citation type="journal article" date="2023" name="Hortic Res">
        <title>Pangenome of water caltrop reveals structural variations and asymmetric subgenome divergence after allopolyploidization.</title>
        <authorList>
            <person name="Zhang X."/>
            <person name="Chen Y."/>
            <person name="Wang L."/>
            <person name="Yuan Y."/>
            <person name="Fang M."/>
            <person name="Shi L."/>
            <person name="Lu R."/>
            <person name="Comes H.P."/>
            <person name="Ma Y."/>
            <person name="Chen Y."/>
            <person name="Huang G."/>
            <person name="Zhou Y."/>
            <person name="Zheng Z."/>
            <person name="Qiu Y."/>
        </authorList>
    </citation>
    <scope>NUCLEOTIDE SEQUENCE [LARGE SCALE GENOMIC DNA]</scope>
    <source>
        <tissue evidence="9">Roots</tissue>
    </source>
</reference>
<comment type="similarity">
    <text evidence="2">Belongs to the NEMP family.</text>
</comment>
<comment type="subcellular location">
    <subcellularLocation>
        <location evidence="1">Nucleus inner membrane</location>
        <topology evidence="1">Multi-pass membrane protein</topology>
        <orientation evidence="1">Nucleoplasmic side</orientation>
    </subcellularLocation>
</comment>
<evidence type="ECO:0000256" key="2">
    <source>
        <dbReference type="ARBA" id="ARBA00005748"/>
    </source>
</evidence>
<evidence type="ECO:0000313" key="10">
    <source>
        <dbReference type="Proteomes" id="UP001345219"/>
    </source>
</evidence>
<evidence type="ECO:0000313" key="9">
    <source>
        <dbReference type="EMBL" id="KAK4770121.1"/>
    </source>
</evidence>
<evidence type="ECO:0000256" key="1">
    <source>
        <dbReference type="ARBA" id="ARBA00004575"/>
    </source>
</evidence>
<accession>A0AAN7KVL8</accession>
<feature type="transmembrane region" description="Helical" evidence="8">
    <location>
        <begin position="323"/>
        <end position="341"/>
    </location>
</feature>
<keyword evidence="6 8" id="KW-0472">Membrane</keyword>
<feature type="transmembrane region" description="Helical" evidence="8">
    <location>
        <begin position="168"/>
        <end position="186"/>
    </location>
</feature>
<evidence type="ECO:0000256" key="3">
    <source>
        <dbReference type="ARBA" id="ARBA00022692"/>
    </source>
</evidence>
<name>A0AAN7KVL8_9MYRT</name>
<evidence type="ECO:0000256" key="4">
    <source>
        <dbReference type="ARBA" id="ARBA00022729"/>
    </source>
</evidence>
<dbReference type="GO" id="GO:0005637">
    <property type="term" value="C:nuclear inner membrane"/>
    <property type="evidence" value="ECO:0007669"/>
    <property type="project" value="UniProtKB-SubCell"/>
</dbReference>
<evidence type="ECO:0000256" key="5">
    <source>
        <dbReference type="ARBA" id="ARBA00022989"/>
    </source>
</evidence>
<dbReference type="Pfam" id="PF10225">
    <property type="entry name" value="NEMP"/>
    <property type="match status" value="1"/>
</dbReference>
<evidence type="ECO:0000256" key="7">
    <source>
        <dbReference type="ARBA" id="ARBA00023242"/>
    </source>
</evidence>
<dbReference type="PANTHER" id="PTHR31587:SF3">
    <property type="entry name" value="EXPRESSED PROTEIN"/>
    <property type="match status" value="1"/>
</dbReference>
<keyword evidence="4" id="KW-0732">Signal</keyword>
<evidence type="ECO:0000256" key="6">
    <source>
        <dbReference type="ARBA" id="ARBA00023136"/>
    </source>
</evidence>
<gene>
    <name evidence="9" type="ORF">SAY87_030653</name>
</gene>
<dbReference type="AlphaFoldDB" id="A0AAN7KVL8"/>
<sequence>MISSVSVVLPVVYLFFFFFFFFMSTDSFPTSAVLEAPALKGLHVGRPIVEVTPSPLSGPGTKEVFSCERVQISGKSRLELGSYANALYVHVIPSISTQERLHSRIQVCFQLNASLGLCQCEKEDWQGIHNGSWSSLMSPYENGYLDVKLTSEISDPITVSIVEEPQQWRFICLGMGFLLLLLAPIVSSWILFYYTSSMAIGVMLVVIALLLQGMKLLPTGGRNVFDVAFCGSILGAGSFLMDQFSMMVSALLINFGLREEMHNWVLLFLLVGAIISGAALGYWIVGEFVISEDGSVDVGIAQFLKWAMSTLAAFLILQSTVDTPLALGALFLCSSVCFLISPSIWRLTGARGCGSSSLNWRAPAQWSQRTTNRPSHAEFLATTPAMGTQSELWNRQTRCAAWLDSDVKGVVSSTAGARRRGQDYYSVFHKTLNRKFSEQEWKDSKTHWTRQAVSTMIASPEFSDWVIDHADRIRVVSSDSPDEACSESGSSEEVTTRRGSIFSRFSVW</sequence>
<protein>
    <submittedName>
        <fullName evidence="9">Uncharacterized protein</fullName>
    </submittedName>
</protein>
<dbReference type="InterPro" id="IPR019358">
    <property type="entry name" value="NEMP_fam"/>
</dbReference>
<organism evidence="9 10">
    <name type="scientific">Trapa incisa</name>
    <dbReference type="NCBI Taxonomy" id="236973"/>
    <lineage>
        <taxon>Eukaryota</taxon>
        <taxon>Viridiplantae</taxon>
        <taxon>Streptophyta</taxon>
        <taxon>Embryophyta</taxon>
        <taxon>Tracheophyta</taxon>
        <taxon>Spermatophyta</taxon>
        <taxon>Magnoliopsida</taxon>
        <taxon>eudicotyledons</taxon>
        <taxon>Gunneridae</taxon>
        <taxon>Pentapetalae</taxon>
        <taxon>rosids</taxon>
        <taxon>malvids</taxon>
        <taxon>Myrtales</taxon>
        <taxon>Lythraceae</taxon>
        <taxon>Trapa</taxon>
    </lineage>
</organism>
<dbReference type="Proteomes" id="UP001345219">
    <property type="component" value="Chromosome 24"/>
</dbReference>